<gene>
    <name evidence="6" type="ORF">ACFSBH_13375</name>
</gene>
<feature type="domain" description="Rhodanese" evidence="4">
    <location>
        <begin position="130"/>
        <end position="220"/>
    </location>
</feature>
<dbReference type="InterPro" id="IPR036873">
    <property type="entry name" value="Rhodanese-like_dom_sf"/>
</dbReference>
<dbReference type="NCBIfam" id="NF033788">
    <property type="entry name" value="HTH_metalloreg"/>
    <property type="match status" value="1"/>
</dbReference>
<dbReference type="Gene3D" id="3.40.250.10">
    <property type="entry name" value="Rhodanese-like domain"/>
    <property type="match status" value="1"/>
</dbReference>
<dbReference type="InterPro" id="IPR001845">
    <property type="entry name" value="HTH_ArsR_DNA-bd_dom"/>
</dbReference>
<reference evidence="7" key="1">
    <citation type="journal article" date="2019" name="Int. J. Syst. Evol. Microbiol.">
        <title>The Global Catalogue of Microorganisms (GCM) 10K type strain sequencing project: providing services to taxonomists for standard genome sequencing and annotation.</title>
        <authorList>
            <consortium name="The Broad Institute Genomics Platform"/>
            <consortium name="The Broad Institute Genome Sequencing Center for Infectious Disease"/>
            <person name="Wu L."/>
            <person name="Ma J."/>
        </authorList>
    </citation>
    <scope>NUCLEOTIDE SEQUENCE [LARGE SCALE GENOMIC DNA]</scope>
    <source>
        <strain evidence="7">CGMCC 1.12376</strain>
    </source>
</reference>
<dbReference type="InterPro" id="IPR051011">
    <property type="entry name" value="Metal_resp_trans_reg"/>
</dbReference>
<dbReference type="PANTHER" id="PTHR43132">
    <property type="entry name" value="ARSENICAL RESISTANCE OPERON REPRESSOR ARSR-RELATED"/>
    <property type="match status" value="1"/>
</dbReference>
<keyword evidence="7" id="KW-1185">Reference proteome</keyword>
<evidence type="ECO:0000259" key="5">
    <source>
        <dbReference type="PROSITE" id="PS50987"/>
    </source>
</evidence>
<evidence type="ECO:0000313" key="7">
    <source>
        <dbReference type="Proteomes" id="UP001597221"/>
    </source>
</evidence>
<evidence type="ECO:0000256" key="1">
    <source>
        <dbReference type="ARBA" id="ARBA00023015"/>
    </source>
</evidence>
<comment type="caution">
    <text evidence="6">The sequence shown here is derived from an EMBL/GenBank/DDBJ whole genome shotgun (WGS) entry which is preliminary data.</text>
</comment>
<dbReference type="CDD" id="cd00090">
    <property type="entry name" value="HTH_ARSR"/>
    <property type="match status" value="1"/>
</dbReference>
<dbReference type="RefSeq" id="WP_379597987.1">
    <property type="nucleotide sequence ID" value="NZ_JBHUDE010000120.1"/>
</dbReference>
<evidence type="ECO:0000313" key="6">
    <source>
        <dbReference type="EMBL" id="MFD1608619.1"/>
    </source>
</evidence>
<dbReference type="CDD" id="cd00158">
    <property type="entry name" value="RHOD"/>
    <property type="match status" value="1"/>
</dbReference>
<dbReference type="EMBL" id="JBHUDE010000120">
    <property type="protein sequence ID" value="MFD1608619.1"/>
    <property type="molecule type" value="Genomic_DNA"/>
</dbReference>
<accession>A0ABW4HST7</accession>
<dbReference type="Proteomes" id="UP001597221">
    <property type="component" value="Unassembled WGS sequence"/>
</dbReference>
<dbReference type="InterPro" id="IPR011991">
    <property type="entry name" value="ArsR-like_HTH"/>
</dbReference>
<dbReference type="PRINTS" id="PR00778">
    <property type="entry name" value="HTHARSR"/>
</dbReference>
<dbReference type="Pfam" id="PF01022">
    <property type="entry name" value="HTH_5"/>
    <property type="match status" value="1"/>
</dbReference>
<dbReference type="SMART" id="SM00418">
    <property type="entry name" value="HTH_ARSR"/>
    <property type="match status" value="1"/>
</dbReference>
<organism evidence="6 7">
    <name type="scientific">Oceanobacillus luteolus</name>
    <dbReference type="NCBI Taxonomy" id="1274358"/>
    <lineage>
        <taxon>Bacteria</taxon>
        <taxon>Bacillati</taxon>
        <taxon>Bacillota</taxon>
        <taxon>Bacilli</taxon>
        <taxon>Bacillales</taxon>
        <taxon>Bacillaceae</taxon>
        <taxon>Oceanobacillus</taxon>
    </lineage>
</organism>
<dbReference type="PROSITE" id="PS50987">
    <property type="entry name" value="HTH_ARSR_2"/>
    <property type="match status" value="1"/>
</dbReference>
<dbReference type="Pfam" id="PF00581">
    <property type="entry name" value="Rhodanese"/>
    <property type="match status" value="1"/>
</dbReference>
<evidence type="ECO:0000256" key="2">
    <source>
        <dbReference type="ARBA" id="ARBA00023125"/>
    </source>
</evidence>
<dbReference type="SUPFAM" id="SSF52821">
    <property type="entry name" value="Rhodanese/Cell cycle control phosphatase"/>
    <property type="match status" value="1"/>
</dbReference>
<protein>
    <submittedName>
        <fullName evidence="6">ArsR/SmtB family transcription factor</fullName>
    </submittedName>
</protein>
<feature type="domain" description="HTH arsR-type" evidence="5">
    <location>
        <begin position="6"/>
        <end position="100"/>
    </location>
</feature>
<dbReference type="InterPro" id="IPR036388">
    <property type="entry name" value="WH-like_DNA-bd_sf"/>
</dbReference>
<dbReference type="PROSITE" id="PS50206">
    <property type="entry name" value="RHODANESE_3"/>
    <property type="match status" value="1"/>
</dbReference>
<keyword evidence="3" id="KW-0804">Transcription</keyword>
<dbReference type="InterPro" id="IPR036390">
    <property type="entry name" value="WH_DNA-bd_sf"/>
</dbReference>
<keyword evidence="2" id="KW-0238">DNA-binding</keyword>
<proteinExistence type="predicted"/>
<dbReference type="PANTHER" id="PTHR43132:SF8">
    <property type="entry name" value="HTH-TYPE TRANSCRIPTIONAL REGULATOR KMTR"/>
    <property type="match status" value="1"/>
</dbReference>
<keyword evidence="1" id="KW-0805">Transcription regulation</keyword>
<dbReference type="Gene3D" id="1.10.10.10">
    <property type="entry name" value="Winged helix-like DNA-binding domain superfamily/Winged helix DNA-binding domain"/>
    <property type="match status" value="1"/>
</dbReference>
<dbReference type="SUPFAM" id="SSF46785">
    <property type="entry name" value="Winged helix' DNA-binding domain"/>
    <property type="match status" value="1"/>
</dbReference>
<evidence type="ECO:0000256" key="3">
    <source>
        <dbReference type="ARBA" id="ARBA00023163"/>
    </source>
</evidence>
<sequence>MESREFKDLVYSQFTRISKALSSPKRFELLDYLSQGPKTVERLSKEAKMSVANTSKHLQSLLEAKLVKFSKDKNFVYYSLADDNVVKLLRSVKNLAEMQFSDITHVRKDYIERNEKIKIVQLKDMLEEIQNGEAVLIDVRPEDEYKSQHITGALSMPVLDLEEHISSLPKNKKIIAYCRGPYCAFATQAVETLNSLGYEAPKLSPNSLVLVPNWAYPLTKFCVPSPKFSWAPIN</sequence>
<name>A0ABW4HST7_9BACI</name>
<evidence type="ECO:0000259" key="4">
    <source>
        <dbReference type="PROSITE" id="PS50206"/>
    </source>
</evidence>
<dbReference type="InterPro" id="IPR001763">
    <property type="entry name" value="Rhodanese-like_dom"/>
</dbReference>
<dbReference type="SMART" id="SM00450">
    <property type="entry name" value="RHOD"/>
    <property type="match status" value="1"/>
</dbReference>